<keyword evidence="2" id="KW-0479">Metal-binding</keyword>
<dbReference type="PANTHER" id="PTHR31704:SF37">
    <property type="entry name" value="HEAT SHOCK PROTEIN"/>
    <property type="match status" value="1"/>
</dbReference>
<comment type="caution">
    <text evidence="6">The sequence shown here is derived from an EMBL/GenBank/DDBJ whole genome shotgun (WGS) entry which is preliminary data.</text>
</comment>
<evidence type="ECO:0008006" key="8">
    <source>
        <dbReference type="Google" id="ProtNLM"/>
    </source>
</evidence>
<proteinExistence type="predicted"/>
<feature type="region of interest" description="Disordered" evidence="3">
    <location>
        <begin position="335"/>
        <end position="358"/>
    </location>
</feature>
<evidence type="ECO:0000259" key="4">
    <source>
        <dbReference type="Pfam" id="PF12776"/>
    </source>
</evidence>
<dbReference type="Pfam" id="PF12776">
    <property type="entry name" value="Myb_DNA-bind_3"/>
    <property type="match status" value="1"/>
</dbReference>
<gene>
    <name evidence="6" type="ORF">CEURO_LOCUS4974</name>
</gene>
<evidence type="ECO:0000313" key="7">
    <source>
        <dbReference type="Proteomes" id="UP001152484"/>
    </source>
</evidence>
<dbReference type="AlphaFoldDB" id="A0A9P0YSI9"/>
<dbReference type="PANTHER" id="PTHR31704">
    <property type="entry name" value="MYB/SANT-LIKE DNA-BINDING DOMAIN PROTEIN-RELATED"/>
    <property type="match status" value="1"/>
</dbReference>
<protein>
    <recommendedName>
        <fullName evidence="8">Myb/SANT-like domain-containing protein</fullName>
    </recommendedName>
</protein>
<dbReference type="Pfam" id="PF13359">
    <property type="entry name" value="DDE_Tnp_4"/>
    <property type="match status" value="1"/>
</dbReference>
<dbReference type="GO" id="GO:0046872">
    <property type="term" value="F:metal ion binding"/>
    <property type="evidence" value="ECO:0007669"/>
    <property type="project" value="UniProtKB-KW"/>
</dbReference>
<dbReference type="InterPro" id="IPR027806">
    <property type="entry name" value="HARBI1_dom"/>
</dbReference>
<accession>A0A9P0YSI9</accession>
<evidence type="ECO:0000256" key="3">
    <source>
        <dbReference type="SAM" id="MobiDB-lite"/>
    </source>
</evidence>
<keyword evidence="7" id="KW-1185">Reference proteome</keyword>
<name>A0A9P0YSI9_CUSEU</name>
<feature type="domain" description="Myb/SANT-like" evidence="4">
    <location>
        <begin position="61"/>
        <end position="153"/>
    </location>
</feature>
<sequence>MLKRKCLLCDNGSIVKEKSKRSHSWPLLHLGVVSSFCPSLSEMSSNIPDMTDSYESRRANWSDREVISFLEVCTKESLQMHRKNQSFSSEGWKVIEKEISKMRMSYSVKQLQNKLNLLARQYTTWDKLVRKETGIGWNPETNTFAADDEWWARKTMENKEIAKFKTVGLDMNMWNLLWLIFRGHATKGQHACFAANILAEEDDVYITEQATQNIPEVRLFSESDFMTYLNNVKETGFLDDVPCEPIGMSLDATDSSGKRKHVFNKKHSSLRSCIERTFGVWKARWRILRFMPSYPFKVQVKIILATMALHNFIRRYSNDDPAFLCFETNLDFVPEDRITPPTQEPTERSSNEVRGVSSQRMIALREEITENLTRNMRQRR</sequence>
<reference evidence="6" key="1">
    <citation type="submission" date="2022-07" db="EMBL/GenBank/DDBJ databases">
        <authorList>
            <person name="Macas J."/>
            <person name="Novak P."/>
            <person name="Neumann P."/>
        </authorList>
    </citation>
    <scope>NUCLEOTIDE SEQUENCE</scope>
</reference>
<evidence type="ECO:0000313" key="6">
    <source>
        <dbReference type="EMBL" id="CAH9073874.1"/>
    </source>
</evidence>
<dbReference type="InterPro" id="IPR024752">
    <property type="entry name" value="Myb/SANT-like_dom"/>
</dbReference>
<evidence type="ECO:0000259" key="5">
    <source>
        <dbReference type="Pfam" id="PF13359"/>
    </source>
</evidence>
<evidence type="ECO:0000256" key="1">
    <source>
        <dbReference type="ARBA" id="ARBA00001968"/>
    </source>
</evidence>
<dbReference type="EMBL" id="CAMAPE010000008">
    <property type="protein sequence ID" value="CAH9073874.1"/>
    <property type="molecule type" value="Genomic_DNA"/>
</dbReference>
<organism evidence="6 7">
    <name type="scientific">Cuscuta europaea</name>
    <name type="common">European dodder</name>
    <dbReference type="NCBI Taxonomy" id="41803"/>
    <lineage>
        <taxon>Eukaryota</taxon>
        <taxon>Viridiplantae</taxon>
        <taxon>Streptophyta</taxon>
        <taxon>Embryophyta</taxon>
        <taxon>Tracheophyta</taxon>
        <taxon>Spermatophyta</taxon>
        <taxon>Magnoliopsida</taxon>
        <taxon>eudicotyledons</taxon>
        <taxon>Gunneridae</taxon>
        <taxon>Pentapetalae</taxon>
        <taxon>asterids</taxon>
        <taxon>lamiids</taxon>
        <taxon>Solanales</taxon>
        <taxon>Convolvulaceae</taxon>
        <taxon>Cuscuteae</taxon>
        <taxon>Cuscuta</taxon>
        <taxon>Cuscuta subgen. Cuscuta</taxon>
    </lineage>
</organism>
<dbReference type="Proteomes" id="UP001152484">
    <property type="component" value="Unassembled WGS sequence"/>
</dbReference>
<feature type="domain" description="DDE Tnp4" evidence="5">
    <location>
        <begin position="257"/>
        <end position="311"/>
    </location>
</feature>
<dbReference type="OrthoDB" id="1910266at2759"/>
<comment type="cofactor">
    <cofactor evidence="1">
        <name>a divalent metal cation</name>
        <dbReference type="ChEBI" id="CHEBI:60240"/>
    </cofactor>
</comment>
<evidence type="ECO:0000256" key="2">
    <source>
        <dbReference type="ARBA" id="ARBA00022723"/>
    </source>
</evidence>